<dbReference type="PANTHER" id="PTHR36371:SF1">
    <property type="entry name" value="PROTEIN PLASTID TRANSCRIPTIONALLY ACTIVE 10"/>
    <property type="match status" value="1"/>
</dbReference>
<keyword evidence="5" id="KW-1185">Reference proteome</keyword>
<dbReference type="EMBL" id="LVLJ01002992">
    <property type="protein sequence ID" value="OAE22955.1"/>
    <property type="molecule type" value="Genomic_DNA"/>
</dbReference>
<reference evidence="4 5" key="1">
    <citation type="submission" date="2016-03" db="EMBL/GenBank/DDBJ databases">
        <title>Mechanisms controlling the formation of the plant cell surface in tip-growing cells are functionally conserved among land plants.</title>
        <authorList>
            <person name="Honkanen S."/>
            <person name="Jones V.A."/>
            <person name="Morieri G."/>
            <person name="Champion C."/>
            <person name="Hetherington A.J."/>
            <person name="Kelly S."/>
            <person name="Saint-Marcoux D."/>
            <person name="Proust H."/>
            <person name="Prescott H."/>
            <person name="Dolan L."/>
        </authorList>
    </citation>
    <scope>NUCLEOTIDE SEQUENCE [LARGE SCALE GENOMIC DNA]</scope>
    <source>
        <strain evidence="5">cv. Tak-1 and cv. Tak-2</strain>
        <tissue evidence="4">Whole gametophyte</tissue>
    </source>
</reference>
<evidence type="ECO:0000313" key="6">
    <source>
        <dbReference type="Proteomes" id="UP001162541"/>
    </source>
</evidence>
<feature type="compositionally biased region" description="Basic and acidic residues" evidence="1">
    <location>
        <begin position="728"/>
        <end position="740"/>
    </location>
</feature>
<evidence type="ECO:0000313" key="5">
    <source>
        <dbReference type="Proteomes" id="UP000077202"/>
    </source>
</evidence>
<dbReference type="InterPro" id="IPR044967">
    <property type="entry name" value="PTAC10"/>
</dbReference>
<organism evidence="4 5">
    <name type="scientific">Marchantia polymorpha subsp. ruderalis</name>
    <dbReference type="NCBI Taxonomy" id="1480154"/>
    <lineage>
        <taxon>Eukaryota</taxon>
        <taxon>Viridiplantae</taxon>
        <taxon>Streptophyta</taxon>
        <taxon>Embryophyta</taxon>
        <taxon>Marchantiophyta</taxon>
        <taxon>Marchantiopsida</taxon>
        <taxon>Marchantiidae</taxon>
        <taxon>Marchantiales</taxon>
        <taxon>Marchantiaceae</taxon>
        <taxon>Marchantia</taxon>
    </lineage>
</organism>
<dbReference type="Proteomes" id="UP000077202">
    <property type="component" value="Unassembled WGS sequence"/>
</dbReference>
<dbReference type="Proteomes" id="UP001162541">
    <property type="component" value="Chromosome 4"/>
</dbReference>
<protein>
    <recommendedName>
        <fullName evidence="2">S1 motif domain-containing protein</fullName>
    </recommendedName>
</protein>
<dbReference type="GO" id="GO:0009507">
    <property type="term" value="C:chloroplast"/>
    <property type="evidence" value="ECO:0007669"/>
    <property type="project" value="TreeGrafter"/>
</dbReference>
<dbReference type="GO" id="GO:0003723">
    <property type="term" value="F:RNA binding"/>
    <property type="evidence" value="ECO:0007669"/>
    <property type="project" value="InterPro"/>
</dbReference>
<dbReference type="InterPro" id="IPR012340">
    <property type="entry name" value="NA-bd_OB-fold"/>
</dbReference>
<dbReference type="PROSITE" id="PS50126">
    <property type="entry name" value="S1"/>
    <property type="match status" value="1"/>
</dbReference>
<feature type="compositionally biased region" description="Acidic residues" evidence="1">
    <location>
        <begin position="717"/>
        <end position="727"/>
    </location>
</feature>
<reference evidence="6" key="3">
    <citation type="journal article" date="2020" name="Curr. Biol.">
        <title>Chromatin organization in early land plants reveals an ancestral association between H3K27me3, transposons, and constitutive heterochromatin.</title>
        <authorList>
            <person name="Montgomery S.A."/>
            <person name="Tanizawa Y."/>
            <person name="Galik B."/>
            <person name="Wang N."/>
            <person name="Ito T."/>
            <person name="Mochizuki T."/>
            <person name="Akimcheva S."/>
            <person name="Bowman J.L."/>
            <person name="Cognat V."/>
            <person name="Marechal-Drouard L."/>
            <person name="Ekker H."/>
            <person name="Hong S.F."/>
            <person name="Kohchi T."/>
            <person name="Lin S.S."/>
            <person name="Liu L.D."/>
            <person name="Nakamura Y."/>
            <person name="Valeeva L.R."/>
            <person name="Shakirov E.V."/>
            <person name="Shippen D.E."/>
            <person name="Wei W.L."/>
            <person name="Yagura M."/>
            <person name="Yamaoka S."/>
            <person name="Yamato K.T."/>
            <person name="Liu C."/>
            <person name="Berger F."/>
        </authorList>
    </citation>
    <scope>NUCLEOTIDE SEQUENCE [LARGE SCALE GENOMIC DNA]</scope>
    <source>
        <strain evidence="6">Tak-1</strain>
    </source>
</reference>
<accession>A0A176VSC3</accession>
<dbReference type="Gene3D" id="2.40.50.140">
    <property type="entry name" value="Nucleic acid-binding proteins"/>
    <property type="match status" value="1"/>
</dbReference>
<proteinExistence type="predicted"/>
<evidence type="ECO:0000313" key="4">
    <source>
        <dbReference type="EMBL" id="OAE22955.1"/>
    </source>
</evidence>
<evidence type="ECO:0000259" key="2">
    <source>
        <dbReference type="PROSITE" id="PS50126"/>
    </source>
</evidence>
<dbReference type="PANTHER" id="PTHR36371">
    <property type="entry name" value="PROTEIN PLASTID TRANSCRIPTIONALLY ACTIVE 10"/>
    <property type="match status" value="1"/>
</dbReference>
<sequence length="740" mass="85601">MALLEAISCLGAAGTAGTRQAVSLQVSRGGRNARLNVSSKQSGLGTWRVSAGIDSSRRKVSGIVVSAGIRESGTRFWKARFREDARRCTRIRASQPPSDVIIPTIVDDEEEENEDGESEEEARLRNWTERGWAPWEELLTPEAQFAVDSLADGEEEAAVSWEAFKKLNPKMETDRRQKEADDAAKKDRDEQKKEVKFEETMWNQPFVFRLTPPRDWPPPGWQVDAKELAYIRESFSLENHIIKPEDLDEENVVQEGDPHVPRWEMFLKQYNEWVEANKDALEEEAIEMDHEYYPGRRKTGDDYEDGMYELPFIYPGQHYWGVVTSIHLYEGAFVYFGGVHDGWVPIMDNDWYEIRKHIRVGMSVQVEVVAKRDPYRFRFPVEMRFVDPNIDDLIFRRFEYPPIFGRKGDDNLDEVAREAGRPYFPKLRPEVDPDEDEEDVNLAPVHPFVSRVWQIHEAEQMTLDDEEGIDDDDGQEYEEWAVEDDDPEGEWATEPGILHESDEDFEVPTIVLHIEDKFMNLEDARAERQALKVLAMEAEARGEEFVQPESRFDRRVKQLNDMHQERWDQEREALIRDRACRLQAGLPLEEPGRYADKSFWGKNPYDPREPQWRHDYWGDPEKLKEEFRKDREPRVRSVDEAVVEEDEDDLLDVIAGDATILAEEGVDGDDEGFVNQIGSPEGDQRVEYGDKEDRGAVNGTATKRIDAVREIFDVEEGDWNFVEDSEGEGDKAPGDENTTK</sequence>
<feature type="region of interest" description="Disordered" evidence="1">
    <location>
        <begin position="717"/>
        <end position="740"/>
    </location>
</feature>
<dbReference type="AlphaFoldDB" id="A0A176VSC3"/>
<dbReference type="SUPFAM" id="SSF50249">
    <property type="entry name" value="Nucleic acid-binding proteins"/>
    <property type="match status" value="1"/>
</dbReference>
<evidence type="ECO:0000313" key="3">
    <source>
        <dbReference type="EMBL" id="BBN08027.1"/>
    </source>
</evidence>
<feature type="domain" description="S1 motif" evidence="2">
    <location>
        <begin position="316"/>
        <end position="384"/>
    </location>
</feature>
<reference evidence="3" key="2">
    <citation type="journal article" date="2019" name="Curr. Biol.">
        <title>Chromatin organization in early land plants reveals an ancestral association between H3K27me3, transposons, and constitutive heterochromatin.</title>
        <authorList>
            <person name="Montgomery S.A."/>
            <person name="Tanizawa Y."/>
            <person name="Galik B."/>
            <person name="Wang N."/>
            <person name="Ito T."/>
            <person name="Mochizuki T."/>
            <person name="Akimcheva S."/>
            <person name="Bowman J."/>
            <person name="Cognat V."/>
            <person name="Drouard L."/>
            <person name="Ekker H."/>
            <person name="Houng S."/>
            <person name="Kohchi T."/>
            <person name="Lin S."/>
            <person name="Liu L.D."/>
            <person name="Nakamura Y."/>
            <person name="Valeeva L.R."/>
            <person name="Shakirov E.V."/>
            <person name="Shippen D.E."/>
            <person name="Wei W."/>
            <person name="Yagura M."/>
            <person name="Yamaoka S."/>
            <person name="Yamato K.T."/>
            <person name="Liu C."/>
            <person name="Berger F."/>
        </authorList>
    </citation>
    <scope>NUCLEOTIDE SEQUENCE [LARGE SCALE GENOMIC DNA]</scope>
    <source>
        <strain evidence="3">Tak-1</strain>
    </source>
</reference>
<name>A0A176VSC3_MARPO</name>
<feature type="region of interest" description="Disordered" evidence="1">
    <location>
        <begin position="170"/>
        <end position="195"/>
    </location>
</feature>
<dbReference type="InterPro" id="IPR003029">
    <property type="entry name" value="S1_domain"/>
</dbReference>
<evidence type="ECO:0000256" key="1">
    <source>
        <dbReference type="SAM" id="MobiDB-lite"/>
    </source>
</evidence>
<dbReference type="GO" id="GO:0000427">
    <property type="term" value="C:plastid-encoded plastid RNA polymerase complex"/>
    <property type="evidence" value="ECO:0007669"/>
    <property type="project" value="InterPro"/>
</dbReference>
<dbReference type="EMBL" id="AP019869">
    <property type="protein sequence ID" value="BBN08027.1"/>
    <property type="molecule type" value="Genomic_DNA"/>
</dbReference>
<gene>
    <name evidence="4" type="ORF">AXG93_2997s1190</name>
    <name evidence="3" type="ORF">Mp_4g08250</name>
</gene>